<dbReference type="SUPFAM" id="SSF58100">
    <property type="entry name" value="Bacterial hemolysins"/>
    <property type="match status" value="1"/>
</dbReference>
<keyword evidence="1" id="KW-0175">Coiled coil</keyword>
<feature type="coiled-coil region" evidence="1">
    <location>
        <begin position="136"/>
        <end position="163"/>
    </location>
</feature>
<dbReference type="KEGG" id="dqu:106744048"/>
<dbReference type="RefSeq" id="XP_014473926.1">
    <property type="nucleotide sequence ID" value="XM_014618440.1"/>
</dbReference>
<dbReference type="Proteomes" id="UP000515204">
    <property type="component" value="Unplaced"/>
</dbReference>
<dbReference type="OrthoDB" id="7548825at2759"/>
<sequence>MMKSDSNGAAMEDVESREAIVNSNIEEFMMLRKSVENSNEKVEHWTNQTSKLLESNSNIDTAYEKLMMKVSDIDEQMSETMRIRSIKKQELEDLQKAREGLSHKKWGECLSEVGNYADNFCRWITEYSNDVLMKDIKDYHEECNKVSNDLAILKQEVNDMQGKHDADNVEANMDLSNLDTIISDLRRGNNNLTHTVRSTENSLKKIQNKIKKCKVILNGYKEKEDTDIL</sequence>
<keyword evidence="2" id="KW-1185">Reference proteome</keyword>
<evidence type="ECO:0000256" key="1">
    <source>
        <dbReference type="SAM" id="Coils"/>
    </source>
</evidence>
<reference evidence="3" key="1">
    <citation type="submission" date="2025-08" db="UniProtKB">
        <authorList>
            <consortium name="RefSeq"/>
        </authorList>
    </citation>
    <scope>IDENTIFICATION</scope>
</reference>
<accession>A0A6P3X6B9</accession>
<proteinExistence type="predicted"/>
<dbReference type="GeneID" id="106744048"/>
<evidence type="ECO:0000313" key="3">
    <source>
        <dbReference type="RefSeq" id="XP_014473926.1"/>
    </source>
</evidence>
<gene>
    <name evidence="3" type="primary">LOC106744048</name>
</gene>
<evidence type="ECO:0000313" key="2">
    <source>
        <dbReference type="Proteomes" id="UP000515204"/>
    </source>
</evidence>
<organism evidence="2 3">
    <name type="scientific">Dinoponera quadriceps</name>
    <name type="common">South American ant</name>
    <dbReference type="NCBI Taxonomy" id="609295"/>
    <lineage>
        <taxon>Eukaryota</taxon>
        <taxon>Metazoa</taxon>
        <taxon>Ecdysozoa</taxon>
        <taxon>Arthropoda</taxon>
        <taxon>Hexapoda</taxon>
        <taxon>Insecta</taxon>
        <taxon>Pterygota</taxon>
        <taxon>Neoptera</taxon>
        <taxon>Endopterygota</taxon>
        <taxon>Hymenoptera</taxon>
        <taxon>Apocrita</taxon>
        <taxon>Aculeata</taxon>
        <taxon>Formicoidea</taxon>
        <taxon>Formicidae</taxon>
        <taxon>Ponerinae</taxon>
        <taxon>Ponerini</taxon>
        <taxon>Dinoponera</taxon>
    </lineage>
</organism>
<feature type="coiled-coil region" evidence="1">
    <location>
        <begin position="189"/>
        <end position="223"/>
    </location>
</feature>
<dbReference type="AlphaFoldDB" id="A0A6P3X6B9"/>
<protein>
    <submittedName>
        <fullName evidence="3">Uncharacterized protein LOC106744048</fullName>
    </submittedName>
</protein>
<name>A0A6P3X6B9_DINQU</name>